<sequence length="105" mass="11878">MGDIDEQSRAPPFKIPRISDPGEGRSDGRSHIPFQTTHLETGTYLASERSDCEQDLSDVNTSLNIMHNERVPIQSDESASQNLVAEAYDQDLDRLRREYEEGVIE</sequence>
<evidence type="ECO:0000313" key="3">
    <source>
        <dbReference type="Proteomes" id="UP000708208"/>
    </source>
</evidence>
<feature type="region of interest" description="Disordered" evidence="1">
    <location>
        <begin position="1"/>
        <end position="44"/>
    </location>
</feature>
<evidence type="ECO:0000313" key="2">
    <source>
        <dbReference type="EMBL" id="CAG7670191.1"/>
    </source>
</evidence>
<accession>A0A8J2J1E8</accession>
<dbReference type="Proteomes" id="UP000708208">
    <property type="component" value="Unassembled WGS sequence"/>
</dbReference>
<feature type="non-terminal residue" evidence="2">
    <location>
        <position position="105"/>
    </location>
</feature>
<organism evidence="2 3">
    <name type="scientific">Allacma fusca</name>
    <dbReference type="NCBI Taxonomy" id="39272"/>
    <lineage>
        <taxon>Eukaryota</taxon>
        <taxon>Metazoa</taxon>
        <taxon>Ecdysozoa</taxon>
        <taxon>Arthropoda</taxon>
        <taxon>Hexapoda</taxon>
        <taxon>Collembola</taxon>
        <taxon>Symphypleona</taxon>
        <taxon>Sminthuridae</taxon>
        <taxon>Allacma</taxon>
    </lineage>
</organism>
<dbReference type="AlphaFoldDB" id="A0A8J2J1E8"/>
<gene>
    <name evidence="2" type="ORF">AFUS01_LOCUS2020</name>
</gene>
<evidence type="ECO:0000256" key="1">
    <source>
        <dbReference type="SAM" id="MobiDB-lite"/>
    </source>
</evidence>
<comment type="caution">
    <text evidence="2">The sequence shown here is derived from an EMBL/GenBank/DDBJ whole genome shotgun (WGS) entry which is preliminary data.</text>
</comment>
<feature type="compositionally biased region" description="Basic and acidic residues" evidence="1">
    <location>
        <begin position="20"/>
        <end position="30"/>
    </location>
</feature>
<dbReference type="OrthoDB" id="7446692at2759"/>
<name>A0A8J2J1E8_9HEXA</name>
<keyword evidence="3" id="KW-1185">Reference proteome</keyword>
<protein>
    <submittedName>
        <fullName evidence="2">Uncharacterized protein</fullName>
    </submittedName>
</protein>
<reference evidence="2" key="1">
    <citation type="submission" date="2021-06" db="EMBL/GenBank/DDBJ databases">
        <authorList>
            <person name="Hodson N. C."/>
            <person name="Mongue J. A."/>
            <person name="Jaron S. K."/>
        </authorList>
    </citation>
    <scope>NUCLEOTIDE SEQUENCE</scope>
</reference>
<dbReference type="EMBL" id="CAJVCH010011352">
    <property type="protein sequence ID" value="CAG7670191.1"/>
    <property type="molecule type" value="Genomic_DNA"/>
</dbReference>
<proteinExistence type="predicted"/>